<name>A0A412QHT4_9FIRM</name>
<feature type="transmembrane region" description="Helical" evidence="1">
    <location>
        <begin position="216"/>
        <end position="234"/>
    </location>
</feature>
<dbReference type="EMBL" id="QRXJ01000007">
    <property type="protein sequence ID" value="RGT90492.1"/>
    <property type="molecule type" value="Genomic_DNA"/>
</dbReference>
<keyword evidence="1" id="KW-0472">Membrane</keyword>
<keyword evidence="3" id="KW-1185">Reference proteome</keyword>
<sequence length="239" mass="27977">MKEEIFQIHRYSVGYKIDKQLLLSLKDIFEQYSEKSVLEIRVGCNNNASYVFDNVDECFEFFDKKPYRIIKMEISVMFGTEYDSNQIKLSFDNGDRPLTELRFQFDNGDDYLLLKNKIELCLNNFKLSYRILSRLPIMPMLLTIVFICICVYTGIKNIIFPRTIQWMIIGIWIVGNFNIVVFPVFTRIKRNLFPCIEFKIGQNALIEEKNASKRNFIVGTVVIGTVLGIVGNYISDFIF</sequence>
<keyword evidence="1" id="KW-1133">Transmembrane helix</keyword>
<feature type="transmembrane region" description="Helical" evidence="1">
    <location>
        <begin position="167"/>
        <end position="185"/>
    </location>
</feature>
<dbReference type="RefSeq" id="WP_117834827.1">
    <property type="nucleotide sequence ID" value="NZ_QRXJ01000007.1"/>
</dbReference>
<dbReference type="Proteomes" id="UP000283360">
    <property type="component" value="Unassembled WGS sequence"/>
</dbReference>
<protein>
    <submittedName>
        <fullName evidence="2">Uncharacterized protein</fullName>
    </submittedName>
</protein>
<evidence type="ECO:0000313" key="2">
    <source>
        <dbReference type="EMBL" id="RGT90492.1"/>
    </source>
</evidence>
<accession>A0A412QHT4</accession>
<organism evidence="2 3">
    <name type="scientific">Coprococcus comes</name>
    <dbReference type="NCBI Taxonomy" id="410072"/>
    <lineage>
        <taxon>Bacteria</taxon>
        <taxon>Bacillati</taxon>
        <taxon>Bacillota</taxon>
        <taxon>Clostridia</taxon>
        <taxon>Lachnospirales</taxon>
        <taxon>Lachnospiraceae</taxon>
        <taxon>Coprococcus</taxon>
    </lineage>
</organism>
<evidence type="ECO:0000313" key="3">
    <source>
        <dbReference type="Proteomes" id="UP000283360"/>
    </source>
</evidence>
<reference evidence="2 3" key="1">
    <citation type="submission" date="2018-08" db="EMBL/GenBank/DDBJ databases">
        <title>A genome reference for cultivated species of the human gut microbiota.</title>
        <authorList>
            <person name="Zou Y."/>
            <person name="Xue W."/>
            <person name="Luo G."/>
        </authorList>
    </citation>
    <scope>NUCLEOTIDE SEQUENCE [LARGE SCALE GENOMIC DNA]</scope>
    <source>
        <strain evidence="2 3">AF18-12LB</strain>
    </source>
</reference>
<gene>
    <name evidence="2" type="ORF">DWX03_06350</name>
</gene>
<proteinExistence type="predicted"/>
<evidence type="ECO:0000256" key="1">
    <source>
        <dbReference type="SAM" id="Phobius"/>
    </source>
</evidence>
<dbReference type="AlphaFoldDB" id="A0A412QHT4"/>
<comment type="caution">
    <text evidence="2">The sequence shown here is derived from an EMBL/GenBank/DDBJ whole genome shotgun (WGS) entry which is preliminary data.</text>
</comment>
<keyword evidence="1" id="KW-0812">Transmembrane</keyword>
<feature type="transmembrane region" description="Helical" evidence="1">
    <location>
        <begin position="135"/>
        <end position="155"/>
    </location>
</feature>